<accession>A0ABC8KJD3</accession>
<evidence type="ECO:0000313" key="1">
    <source>
        <dbReference type="EMBL" id="CAH8357158.1"/>
    </source>
</evidence>
<protein>
    <submittedName>
        <fullName evidence="1">Uncharacterized protein</fullName>
    </submittedName>
</protein>
<evidence type="ECO:0000313" key="2">
    <source>
        <dbReference type="Proteomes" id="UP001642260"/>
    </source>
</evidence>
<gene>
    <name evidence="1" type="ORF">ERUC_LOCUS22913</name>
</gene>
<organism evidence="1 2">
    <name type="scientific">Eruca vesicaria subsp. sativa</name>
    <name type="common">Garden rocket</name>
    <name type="synonym">Eruca sativa</name>
    <dbReference type="NCBI Taxonomy" id="29727"/>
    <lineage>
        <taxon>Eukaryota</taxon>
        <taxon>Viridiplantae</taxon>
        <taxon>Streptophyta</taxon>
        <taxon>Embryophyta</taxon>
        <taxon>Tracheophyta</taxon>
        <taxon>Spermatophyta</taxon>
        <taxon>Magnoliopsida</taxon>
        <taxon>eudicotyledons</taxon>
        <taxon>Gunneridae</taxon>
        <taxon>Pentapetalae</taxon>
        <taxon>rosids</taxon>
        <taxon>malvids</taxon>
        <taxon>Brassicales</taxon>
        <taxon>Brassicaceae</taxon>
        <taxon>Brassiceae</taxon>
        <taxon>Eruca</taxon>
    </lineage>
</organism>
<name>A0ABC8KJD3_ERUVS</name>
<sequence length="103" mass="12029">MPIPIHLEQGLWVKTPKGGWDFMNSVDYHSEAIMVRENESFEDLMTLVRVRLELSVDTPVELIYQFLEWIMLPNAPRSAPANVLEKRDVEVMMSIMDFNDVYV</sequence>
<proteinExistence type="predicted"/>
<keyword evidence="2" id="KW-1185">Reference proteome</keyword>
<dbReference type="EMBL" id="CAKOAT010229598">
    <property type="protein sequence ID" value="CAH8357158.1"/>
    <property type="molecule type" value="Genomic_DNA"/>
</dbReference>
<dbReference type="AlphaFoldDB" id="A0ABC8KJD3"/>
<comment type="caution">
    <text evidence="1">The sequence shown here is derived from an EMBL/GenBank/DDBJ whole genome shotgun (WGS) entry which is preliminary data.</text>
</comment>
<dbReference type="Proteomes" id="UP001642260">
    <property type="component" value="Unassembled WGS sequence"/>
</dbReference>
<reference evidence="1 2" key="1">
    <citation type="submission" date="2022-03" db="EMBL/GenBank/DDBJ databases">
        <authorList>
            <person name="Macdonald S."/>
            <person name="Ahmed S."/>
            <person name="Newling K."/>
        </authorList>
    </citation>
    <scope>NUCLEOTIDE SEQUENCE [LARGE SCALE GENOMIC DNA]</scope>
</reference>